<keyword evidence="1" id="KW-1133">Transmembrane helix</keyword>
<dbReference type="AlphaFoldDB" id="A0A0K2U9M6"/>
<dbReference type="EMBL" id="HACA01017311">
    <property type="protein sequence ID" value="CDW34672.1"/>
    <property type="molecule type" value="Transcribed_RNA"/>
</dbReference>
<accession>A0A0K2U9M6</accession>
<sequence length="73" mass="8787">MNKLNNYIISLKTKNISQIFKVVFFIYIYNTRQRERKKRVICVDNNSLRILHRTDDLIYCYSLLGRALLSLTM</sequence>
<evidence type="ECO:0000256" key="1">
    <source>
        <dbReference type="SAM" id="Phobius"/>
    </source>
</evidence>
<evidence type="ECO:0000313" key="2">
    <source>
        <dbReference type="EMBL" id="CDW34672.1"/>
    </source>
</evidence>
<organism evidence="2">
    <name type="scientific">Lepeophtheirus salmonis</name>
    <name type="common">Salmon louse</name>
    <name type="synonym">Caligus salmonis</name>
    <dbReference type="NCBI Taxonomy" id="72036"/>
    <lineage>
        <taxon>Eukaryota</taxon>
        <taxon>Metazoa</taxon>
        <taxon>Ecdysozoa</taxon>
        <taxon>Arthropoda</taxon>
        <taxon>Crustacea</taxon>
        <taxon>Multicrustacea</taxon>
        <taxon>Hexanauplia</taxon>
        <taxon>Copepoda</taxon>
        <taxon>Siphonostomatoida</taxon>
        <taxon>Caligidae</taxon>
        <taxon>Lepeophtheirus</taxon>
    </lineage>
</organism>
<keyword evidence="1" id="KW-0472">Membrane</keyword>
<proteinExistence type="predicted"/>
<reference evidence="2" key="1">
    <citation type="submission" date="2014-05" db="EMBL/GenBank/DDBJ databases">
        <authorList>
            <person name="Chronopoulou M."/>
        </authorList>
    </citation>
    <scope>NUCLEOTIDE SEQUENCE</scope>
    <source>
        <tissue evidence="2">Whole organism</tissue>
    </source>
</reference>
<name>A0A0K2U9M6_LEPSM</name>
<keyword evidence="1" id="KW-0812">Transmembrane</keyword>
<feature type="transmembrane region" description="Helical" evidence="1">
    <location>
        <begin position="6"/>
        <end position="29"/>
    </location>
</feature>
<protein>
    <submittedName>
        <fullName evidence="2">Uncharacterized protein</fullName>
    </submittedName>
</protein>